<evidence type="ECO:0000313" key="3">
    <source>
        <dbReference type="Proteomes" id="UP001054837"/>
    </source>
</evidence>
<protein>
    <submittedName>
        <fullName evidence="2">Uncharacterized protein</fullName>
    </submittedName>
</protein>
<accession>A0AAV4SQ10</accession>
<name>A0AAV4SQ10_9ARAC</name>
<dbReference type="AlphaFoldDB" id="A0AAV4SQ10"/>
<reference evidence="2 3" key="1">
    <citation type="submission" date="2021-06" db="EMBL/GenBank/DDBJ databases">
        <title>Caerostris darwini draft genome.</title>
        <authorList>
            <person name="Kono N."/>
            <person name="Arakawa K."/>
        </authorList>
    </citation>
    <scope>NUCLEOTIDE SEQUENCE [LARGE SCALE GENOMIC DNA]</scope>
</reference>
<dbReference type="Proteomes" id="UP001054837">
    <property type="component" value="Unassembled WGS sequence"/>
</dbReference>
<proteinExistence type="predicted"/>
<dbReference type="EMBL" id="BPLQ01008077">
    <property type="protein sequence ID" value="GIY34517.1"/>
    <property type="molecule type" value="Genomic_DNA"/>
</dbReference>
<keyword evidence="3" id="KW-1185">Reference proteome</keyword>
<sequence>MAIYPTDSIKSKSPISSHFTPPYQSNPSSLEQSLSHSACITGVALTTQSYYSPRISSSFIRGTVRGSFHDLQDPLVVQSQHPSLPPSMGNRL</sequence>
<gene>
    <name evidence="2" type="ORF">CDAR_554281</name>
</gene>
<comment type="caution">
    <text evidence="2">The sequence shown here is derived from an EMBL/GenBank/DDBJ whole genome shotgun (WGS) entry which is preliminary data.</text>
</comment>
<feature type="compositionally biased region" description="Polar residues" evidence="1">
    <location>
        <begin position="11"/>
        <end position="31"/>
    </location>
</feature>
<evidence type="ECO:0000256" key="1">
    <source>
        <dbReference type="SAM" id="MobiDB-lite"/>
    </source>
</evidence>
<evidence type="ECO:0000313" key="2">
    <source>
        <dbReference type="EMBL" id="GIY34517.1"/>
    </source>
</evidence>
<feature type="region of interest" description="Disordered" evidence="1">
    <location>
        <begin position="1"/>
        <end position="31"/>
    </location>
</feature>
<organism evidence="2 3">
    <name type="scientific">Caerostris darwini</name>
    <dbReference type="NCBI Taxonomy" id="1538125"/>
    <lineage>
        <taxon>Eukaryota</taxon>
        <taxon>Metazoa</taxon>
        <taxon>Ecdysozoa</taxon>
        <taxon>Arthropoda</taxon>
        <taxon>Chelicerata</taxon>
        <taxon>Arachnida</taxon>
        <taxon>Araneae</taxon>
        <taxon>Araneomorphae</taxon>
        <taxon>Entelegynae</taxon>
        <taxon>Araneoidea</taxon>
        <taxon>Araneidae</taxon>
        <taxon>Caerostris</taxon>
    </lineage>
</organism>